<gene>
    <name evidence="1" type="ORF">UFOVP520_9</name>
</gene>
<name>A0A6J5MTH0_9CAUD</name>
<reference evidence="1" key="1">
    <citation type="submission" date="2020-04" db="EMBL/GenBank/DDBJ databases">
        <authorList>
            <person name="Chiriac C."/>
            <person name="Salcher M."/>
            <person name="Ghai R."/>
            <person name="Kavagutti S V."/>
        </authorList>
    </citation>
    <scope>NUCLEOTIDE SEQUENCE</scope>
</reference>
<organism evidence="1">
    <name type="scientific">uncultured Caudovirales phage</name>
    <dbReference type="NCBI Taxonomy" id="2100421"/>
    <lineage>
        <taxon>Viruses</taxon>
        <taxon>Duplodnaviria</taxon>
        <taxon>Heunggongvirae</taxon>
        <taxon>Uroviricota</taxon>
        <taxon>Caudoviricetes</taxon>
        <taxon>Peduoviridae</taxon>
        <taxon>Maltschvirus</taxon>
        <taxon>Maltschvirus maltsch</taxon>
    </lineage>
</organism>
<accession>A0A6J5MTH0</accession>
<sequence>MLCLHILKQITNLNQQKMTNLEKTFNFIKSLNLQEDSFYAITIYKDSATLQGHVTSNLLTTFNLLSETGKFIHGNVEFLIEDFDKYQEYKFNIVLT</sequence>
<protein>
    <submittedName>
        <fullName evidence="1">Uncharacterized protein</fullName>
    </submittedName>
</protein>
<evidence type="ECO:0000313" key="1">
    <source>
        <dbReference type="EMBL" id="CAB4148230.1"/>
    </source>
</evidence>
<proteinExistence type="predicted"/>
<dbReference type="EMBL" id="LR796495">
    <property type="protein sequence ID" value="CAB4148230.1"/>
    <property type="molecule type" value="Genomic_DNA"/>
</dbReference>